<protein>
    <recommendedName>
        <fullName evidence="3">DUF2249 domain-containing protein</fullName>
    </recommendedName>
</protein>
<reference evidence="2" key="1">
    <citation type="journal article" date="2019" name="Int. J. Syst. Evol. Microbiol.">
        <title>The Global Catalogue of Microorganisms (GCM) 10K type strain sequencing project: providing services to taxonomists for standard genome sequencing and annotation.</title>
        <authorList>
            <consortium name="The Broad Institute Genomics Platform"/>
            <consortium name="The Broad Institute Genome Sequencing Center for Infectious Disease"/>
            <person name="Wu L."/>
            <person name="Ma J."/>
        </authorList>
    </citation>
    <scope>NUCLEOTIDE SEQUENCE [LARGE SCALE GENOMIC DNA]</scope>
    <source>
        <strain evidence="2">CGMCC 4.7192</strain>
    </source>
</reference>
<keyword evidence="2" id="KW-1185">Reference proteome</keyword>
<organism evidence="1 2">
    <name type="scientific">Kiloniella antarctica</name>
    <dbReference type="NCBI Taxonomy" id="1550907"/>
    <lineage>
        <taxon>Bacteria</taxon>
        <taxon>Pseudomonadati</taxon>
        <taxon>Pseudomonadota</taxon>
        <taxon>Alphaproteobacteria</taxon>
        <taxon>Rhodospirillales</taxon>
        <taxon>Kiloniellaceae</taxon>
        <taxon>Kiloniella</taxon>
    </lineage>
</organism>
<evidence type="ECO:0000313" key="2">
    <source>
        <dbReference type="Proteomes" id="UP001597294"/>
    </source>
</evidence>
<comment type="caution">
    <text evidence="1">The sequence shown here is derived from an EMBL/GenBank/DDBJ whole genome shotgun (WGS) entry which is preliminary data.</text>
</comment>
<evidence type="ECO:0000313" key="1">
    <source>
        <dbReference type="EMBL" id="MFD2207523.1"/>
    </source>
</evidence>
<accession>A0ABW5BMY0</accession>
<name>A0ABW5BMY0_9PROT</name>
<gene>
    <name evidence="1" type="ORF">ACFSKO_18040</name>
</gene>
<proteinExistence type="predicted"/>
<dbReference type="EMBL" id="JBHUII010000011">
    <property type="protein sequence ID" value="MFD2207523.1"/>
    <property type="molecule type" value="Genomic_DNA"/>
</dbReference>
<sequence length="170" mass="19692">MSSKTVYRCCDLSVEDLLSKGMVPVDAVIDAIFGDDVYSEVRLKSNFDPIPLRLRLKKMGCKVEREAIKEGWSFLISRNCSNEEKSQALNKKATFKFDGEMVNMDVMDLEFPDNFLEVIRFIDRSSEEERLRVKISAFPQRLRFLLGERNWSGQVEEEHTGFVILLLDKN</sequence>
<dbReference type="RefSeq" id="WP_380254225.1">
    <property type="nucleotide sequence ID" value="NZ_JBHUII010000011.1"/>
</dbReference>
<dbReference type="Proteomes" id="UP001597294">
    <property type="component" value="Unassembled WGS sequence"/>
</dbReference>
<evidence type="ECO:0008006" key="3">
    <source>
        <dbReference type="Google" id="ProtNLM"/>
    </source>
</evidence>